<name>A0A1B3CMH7_PSEFL</name>
<keyword evidence="3" id="KW-0540">Nuclease</keyword>
<dbReference type="InterPro" id="IPR008201">
    <property type="entry name" value="HepT-like"/>
</dbReference>
<evidence type="ECO:0000313" key="7">
    <source>
        <dbReference type="EMBL" id="QOU06026.1"/>
    </source>
</evidence>
<dbReference type="Pfam" id="PF01934">
    <property type="entry name" value="HepT-like"/>
    <property type="match status" value="1"/>
</dbReference>
<keyword evidence="2" id="KW-1277">Toxin-antitoxin system</keyword>
<dbReference type="PANTHER" id="PTHR34139">
    <property type="entry name" value="UPF0331 PROTEIN MJ0127"/>
    <property type="match status" value="1"/>
</dbReference>
<evidence type="ECO:0000256" key="5">
    <source>
        <dbReference type="ARBA" id="ARBA00022801"/>
    </source>
</evidence>
<evidence type="ECO:0000256" key="4">
    <source>
        <dbReference type="ARBA" id="ARBA00022741"/>
    </source>
</evidence>
<dbReference type="OrthoDB" id="4829434at2"/>
<protein>
    <submittedName>
        <fullName evidence="7">DUF86 domain-containing protein</fullName>
    </submittedName>
</protein>
<evidence type="ECO:0000313" key="8">
    <source>
        <dbReference type="Proteomes" id="UP000593833"/>
    </source>
</evidence>
<keyword evidence="5" id="KW-0378">Hydrolase</keyword>
<dbReference type="Gene3D" id="1.20.120.580">
    <property type="entry name" value="bsu32300-like"/>
    <property type="match status" value="1"/>
</dbReference>
<evidence type="ECO:0000256" key="1">
    <source>
        <dbReference type="ARBA" id="ARBA00022553"/>
    </source>
</evidence>
<evidence type="ECO:0000256" key="3">
    <source>
        <dbReference type="ARBA" id="ARBA00022722"/>
    </source>
</evidence>
<dbReference type="GO" id="GO:0000166">
    <property type="term" value="F:nucleotide binding"/>
    <property type="evidence" value="ECO:0007669"/>
    <property type="project" value="UniProtKB-KW"/>
</dbReference>
<dbReference type="RefSeq" id="WP_024073223.1">
    <property type="nucleotide sequence ID" value="NZ_CP015637.1"/>
</dbReference>
<gene>
    <name evidence="7" type="ORF">IM720_04685</name>
</gene>
<evidence type="ECO:0000256" key="6">
    <source>
        <dbReference type="ARBA" id="ARBA00024207"/>
    </source>
</evidence>
<evidence type="ECO:0000256" key="2">
    <source>
        <dbReference type="ARBA" id="ARBA00022649"/>
    </source>
</evidence>
<dbReference type="InterPro" id="IPR051813">
    <property type="entry name" value="HepT_RNase_toxin"/>
</dbReference>
<keyword evidence="4" id="KW-0547">Nucleotide-binding</keyword>
<sequence>MTSNRLGDYLNHIRQAATDAITFVEGLSKEEFLEDRRTQQAVIMSLIILGEASTKIMDQHPEFTVGHPQIPWRSMRGMRNRIAHGYFDINLDVVWDTIQSALPDLLARLPSAPA</sequence>
<dbReference type="GO" id="GO:0110001">
    <property type="term" value="C:toxin-antitoxin complex"/>
    <property type="evidence" value="ECO:0007669"/>
    <property type="project" value="InterPro"/>
</dbReference>
<dbReference type="EMBL" id="CP063233">
    <property type="protein sequence ID" value="QOU06026.1"/>
    <property type="molecule type" value="Genomic_DNA"/>
</dbReference>
<comment type="similarity">
    <text evidence="6">Belongs to the HepT RNase toxin family.</text>
</comment>
<proteinExistence type="inferred from homology"/>
<dbReference type="AlphaFoldDB" id="A0A1B3CMH7"/>
<reference evidence="7 8" key="1">
    <citation type="submission" date="2020-10" db="EMBL/GenBank/DDBJ databases">
        <title>Complete genome sequence of a novel Pseudomonas fluorescens strain isolated from the flower of kumarahou (Pomaderris kumeraho).</title>
        <authorList>
            <person name="Summers M.C."/>
            <person name="Nowak V."/>
            <person name="Fairhurst M.J."/>
            <person name="Owen J.G."/>
            <person name="Gerth M.L."/>
            <person name="Patrick W.M."/>
        </authorList>
    </citation>
    <scope>NUCLEOTIDE SEQUENCE [LARGE SCALE GENOMIC DNA]</scope>
    <source>
        <strain evidence="7 8">KF1</strain>
    </source>
</reference>
<dbReference type="GO" id="GO:0016787">
    <property type="term" value="F:hydrolase activity"/>
    <property type="evidence" value="ECO:0007669"/>
    <property type="project" value="UniProtKB-KW"/>
</dbReference>
<dbReference type="GO" id="GO:0004540">
    <property type="term" value="F:RNA nuclease activity"/>
    <property type="evidence" value="ECO:0007669"/>
    <property type="project" value="InterPro"/>
</dbReference>
<dbReference type="InterPro" id="IPR037038">
    <property type="entry name" value="HepT-like_sf"/>
</dbReference>
<accession>A0A1B3CMH7</accession>
<dbReference type="PANTHER" id="PTHR34139:SF1">
    <property type="entry name" value="RNASE MJ1380-RELATED"/>
    <property type="match status" value="1"/>
</dbReference>
<dbReference type="Proteomes" id="UP000593833">
    <property type="component" value="Chromosome"/>
</dbReference>
<keyword evidence="1" id="KW-0597">Phosphoprotein</keyword>
<organism evidence="7 8">
    <name type="scientific">Pseudomonas fluorescens</name>
    <dbReference type="NCBI Taxonomy" id="294"/>
    <lineage>
        <taxon>Bacteria</taxon>
        <taxon>Pseudomonadati</taxon>
        <taxon>Pseudomonadota</taxon>
        <taxon>Gammaproteobacteria</taxon>
        <taxon>Pseudomonadales</taxon>
        <taxon>Pseudomonadaceae</taxon>
        <taxon>Pseudomonas</taxon>
    </lineage>
</organism>